<feature type="region of interest" description="Disordered" evidence="1">
    <location>
        <begin position="1"/>
        <end position="27"/>
    </location>
</feature>
<evidence type="ECO:0000313" key="4">
    <source>
        <dbReference type="EMBL" id="KAK7109137.1"/>
    </source>
</evidence>
<dbReference type="GO" id="GO:0099072">
    <property type="term" value="P:regulation of postsynaptic membrane neurotransmitter receptor levels"/>
    <property type="evidence" value="ECO:0007669"/>
    <property type="project" value="TreeGrafter"/>
</dbReference>
<proteinExistence type="predicted"/>
<dbReference type="AlphaFoldDB" id="A0AAN9BP59"/>
<accession>A0AAN9BP59</accession>
<dbReference type="PANTHER" id="PTHR46902:SF1">
    <property type="entry name" value="DOMON DOMAIN-CONTAINING PROTEIN FRRS1L"/>
    <property type="match status" value="1"/>
</dbReference>
<name>A0AAN9BP59_9CAEN</name>
<dbReference type="GO" id="GO:1900449">
    <property type="term" value="P:regulation of glutamate receptor signaling pathway"/>
    <property type="evidence" value="ECO:0007669"/>
    <property type="project" value="InterPro"/>
</dbReference>
<keyword evidence="2" id="KW-0812">Transmembrane</keyword>
<gene>
    <name evidence="4" type="ORF">V1264_013236</name>
</gene>
<dbReference type="EMBL" id="JBAMIC010000003">
    <property type="protein sequence ID" value="KAK7109137.1"/>
    <property type="molecule type" value="Genomic_DNA"/>
</dbReference>
<dbReference type="InterPro" id="IPR005018">
    <property type="entry name" value="DOMON_domain"/>
</dbReference>
<dbReference type="SMART" id="SM00664">
    <property type="entry name" value="DoH"/>
    <property type="match status" value="1"/>
</dbReference>
<reference evidence="4 5" key="1">
    <citation type="submission" date="2024-02" db="EMBL/GenBank/DDBJ databases">
        <title>Chromosome-scale genome assembly of the rough periwinkle Littorina saxatilis.</title>
        <authorList>
            <person name="De Jode A."/>
            <person name="Faria R."/>
            <person name="Formenti G."/>
            <person name="Sims Y."/>
            <person name="Smith T.P."/>
            <person name="Tracey A."/>
            <person name="Wood J.M.D."/>
            <person name="Zagrodzka Z.B."/>
            <person name="Johannesson K."/>
            <person name="Butlin R.K."/>
            <person name="Leder E.H."/>
        </authorList>
    </citation>
    <scope>NUCLEOTIDE SEQUENCE [LARGE SCALE GENOMIC DNA]</scope>
    <source>
        <strain evidence="4">Snail1</strain>
        <tissue evidence="4">Muscle</tissue>
    </source>
</reference>
<sequence>MGSRWKRSVKDQVSTVMPASANNNDTKQESVAIGTTEGCGQSKTCIRYGTEGCGHLTCDYMLSYRVINSTEVDVELSARGTGWVAIGFSSDKFMGGGDDVMGCKQERKLSPQVVAMSLGNSVKHSPPQEKENRLTLLAGRLEDDHIYCRVRRPLQFKERIADSDLDLFNDWHQLYAFGDIDGSGRMLQHTQEPRVSERKITMVRVTDIMVVTSSASLPLSFSCLLSLLFPLTLTFTGS</sequence>
<dbReference type="Pfam" id="PF03351">
    <property type="entry name" value="DOMON"/>
    <property type="match status" value="1"/>
</dbReference>
<keyword evidence="5" id="KW-1185">Reference proteome</keyword>
<feature type="domain" description="DOMON" evidence="3">
    <location>
        <begin position="58"/>
        <end position="178"/>
    </location>
</feature>
<comment type="caution">
    <text evidence="4">The sequence shown here is derived from an EMBL/GenBank/DDBJ whole genome shotgun (WGS) entry which is preliminary data.</text>
</comment>
<keyword evidence="2" id="KW-1133">Transmembrane helix</keyword>
<evidence type="ECO:0000256" key="2">
    <source>
        <dbReference type="SAM" id="Phobius"/>
    </source>
</evidence>
<organism evidence="4 5">
    <name type="scientific">Littorina saxatilis</name>
    <dbReference type="NCBI Taxonomy" id="31220"/>
    <lineage>
        <taxon>Eukaryota</taxon>
        <taxon>Metazoa</taxon>
        <taxon>Spiralia</taxon>
        <taxon>Lophotrochozoa</taxon>
        <taxon>Mollusca</taxon>
        <taxon>Gastropoda</taxon>
        <taxon>Caenogastropoda</taxon>
        <taxon>Littorinimorpha</taxon>
        <taxon>Littorinoidea</taxon>
        <taxon>Littorinidae</taxon>
        <taxon>Littorina</taxon>
    </lineage>
</organism>
<dbReference type="InterPro" id="IPR042789">
    <property type="entry name" value="FRRS1L"/>
</dbReference>
<evidence type="ECO:0000256" key="1">
    <source>
        <dbReference type="SAM" id="MobiDB-lite"/>
    </source>
</evidence>
<dbReference type="PROSITE" id="PS50836">
    <property type="entry name" value="DOMON"/>
    <property type="match status" value="1"/>
</dbReference>
<feature type="transmembrane region" description="Helical" evidence="2">
    <location>
        <begin position="208"/>
        <end position="229"/>
    </location>
</feature>
<feature type="compositionally biased region" description="Polar residues" evidence="1">
    <location>
        <begin position="11"/>
        <end position="25"/>
    </location>
</feature>
<protein>
    <recommendedName>
        <fullName evidence="3">DOMON domain-containing protein</fullName>
    </recommendedName>
</protein>
<dbReference type="PANTHER" id="PTHR46902">
    <property type="entry name" value="DOMON DOMAIN-CONTAINING PROTEIN FRRS1L"/>
    <property type="match status" value="1"/>
</dbReference>
<keyword evidence="2" id="KW-0472">Membrane</keyword>
<evidence type="ECO:0000313" key="5">
    <source>
        <dbReference type="Proteomes" id="UP001374579"/>
    </source>
</evidence>
<evidence type="ECO:0000259" key="3">
    <source>
        <dbReference type="PROSITE" id="PS50836"/>
    </source>
</evidence>
<dbReference type="Proteomes" id="UP001374579">
    <property type="component" value="Unassembled WGS sequence"/>
</dbReference>